<reference evidence="4" key="2">
    <citation type="journal article" date="2023" name="IMA Fungus">
        <title>Comparative genomic study of the Penicillium genus elucidates a diverse pangenome and 15 lateral gene transfer events.</title>
        <authorList>
            <person name="Petersen C."/>
            <person name="Sorensen T."/>
            <person name="Nielsen M.R."/>
            <person name="Sondergaard T.E."/>
            <person name="Sorensen J.L."/>
            <person name="Fitzpatrick D.A."/>
            <person name="Frisvad J.C."/>
            <person name="Nielsen K.L."/>
        </authorList>
    </citation>
    <scope>NUCLEOTIDE SEQUENCE</scope>
    <source>
        <strain evidence="4">IBT 34128</strain>
    </source>
</reference>
<dbReference type="Pfam" id="PF10075">
    <property type="entry name" value="CSN8_PSD8_EIF3K"/>
    <property type="match status" value="1"/>
</dbReference>
<dbReference type="Proteomes" id="UP001141434">
    <property type="component" value="Unassembled WGS sequence"/>
</dbReference>
<dbReference type="Gene3D" id="1.25.40.990">
    <property type="match status" value="1"/>
</dbReference>
<dbReference type="AlphaFoldDB" id="A0A9W9GBK5"/>
<dbReference type="OrthoDB" id="8775810at2759"/>
<dbReference type="PANTHER" id="PTHR12387">
    <property type="entry name" value="26S PROTEASOME NON-ATPASE REGULATORY SUBUNIT 8"/>
    <property type="match status" value="1"/>
</dbReference>
<dbReference type="GO" id="GO:0008541">
    <property type="term" value="C:proteasome regulatory particle, lid subcomplex"/>
    <property type="evidence" value="ECO:0007669"/>
    <property type="project" value="TreeGrafter"/>
</dbReference>
<gene>
    <name evidence="4" type="ORF">NUU61_000784</name>
</gene>
<evidence type="ECO:0000313" key="5">
    <source>
        <dbReference type="Proteomes" id="UP001141434"/>
    </source>
</evidence>
<dbReference type="FunFam" id="1.25.40.990:FF:000001">
    <property type="entry name" value="26S proteasome non-ATPase regulatory subunit"/>
    <property type="match status" value="1"/>
</dbReference>
<dbReference type="InterPro" id="IPR033464">
    <property type="entry name" value="CSN8_PSD8_EIF3K"/>
</dbReference>
<comment type="caution">
    <text evidence="4">The sequence shown here is derived from an EMBL/GenBank/DDBJ whole genome shotgun (WGS) entry which is preliminary data.</text>
</comment>
<evidence type="ECO:0000256" key="1">
    <source>
        <dbReference type="ARBA" id="ARBA00009627"/>
    </source>
</evidence>
<reference evidence="4" key="1">
    <citation type="submission" date="2022-11" db="EMBL/GenBank/DDBJ databases">
        <authorList>
            <person name="Petersen C."/>
        </authorList>
    </citation>
    <scope>NUCLEOTIDE SEQUENCE</scope>
    <source>
        <strain evidence="4">IBT 34128</strain>
    </source>
</reference>
<dbReference type="RefSeq" id="XP_056516217.1">
    <property type="nucleotide sequence ID" value="XM_056651367.1"/>
</dbReference>
<dbReference type="EMBL" id="JAPMSZ010000001">
    <property type="protein sequence ID" value="KAJ5115025.1"/>
    <property type="molecule type" value="Genomic_DNA"/>
</dbReference>
<evidence type="ECO:0000256" key="2">
    <source>
        <dbReference type="ARBA" id="ARBA00022942"/>
    </source>
</evidence>
<keyword evidence="5" id="KW-1185">Reference proteome</keyword>
<evidence type="ECO:0000259" key="3">
    <source>
        <dbReference type="PROSITE" id="PS50250"/>
    </source>
</evidence>
<dbReference type="InterPro" id="IPR006746">
    <property type="entry name" value="26S_Psome_Rpn12"/>
</dbReference>
<proteinExistence type="inferred from homology"/>
<comment type="similarity">
    <text evidence="1">Belongs to the proteasome subunit S14 family.</text>
</comment>
<evidence type="ECO:0000313" key="4">
    <source>
        <dbReference type="EMBL" id="KAJ5115025.1"/>
    </source>
</evidence>
<dbReference type="GO" id="GO:0005829">
    <property type="term" value="C:cytosol"/>
    <property type="evidence" value="ECO:0007669"/>
    <property type="project" value="TreeGrafter"/>
</dbReference>
<name>A0A9W9GBK5_9EURO</name>
<feature type="domain" description="PCI" evidence="3">
    <location>
        <begin position="79"/>
        <end position="261"/>
    </location>
</feature>
<dbReference type="GO" id="GO:0005634">
    <property type="term" value="C:nucleus"/>
    <property type="evidence" value="ECO:0007669"/>
    <property type="project" value="TreeGrafter"/>
</dbReference>
<dbReference type="GO" id="GO:0043161">
    <property type="term" value="P:proteasome-mediated ubiquitin-dependent protein catabolic process"/>
    <property type="evidence" value="ECO:0007669"/>
    <property type="project" value="TreeGrafter"/>
</dbReference>
<sequence>MSSLPSLVSELHNALERKQLDAANNLLSQAKRALLTQNALFPNSSTPPQLVALARQVLEFGALASIRQTDAQTFIRYYQQLQPFYDLERDAGLPGQSSSEVDFSTSQRSKITGLYLLLLLSMGDSANFHTVLEGLVEEASLKGGRVEDDPCIKYPVDLERNLMEGSYDKVWRETKSERVPSEDFGLFSNVLVGTIRSEIADCSEKAYPSLPISNAKNLLFLDSEGAVIEFAQQRGWILRDGRIYFPVEPEAATRSEKDILVASGTVIENTLGYARELETIV</sequence>
<dbReference type="InterPro" id="IPR000717">
    <property type="entry name" value="PCI_dom"/>
</dbReference>
<dbReference type="PROSITE" id="PS50250">
    <property type="entry name" value="PCI"/>
    <property type="match status" value="1"/>
</dbReference>
<accession>A0A9W9GBK5</accession>
<protein>
    <recommendedName>
        <fullName evidence="3">PCI domain-containing protein</fullName>
    </recommendedName>
</protein>
<dbReference type="PANTHER" id="PTHR12387:SF0">
    <property type="entry name" value="26S PROTEASOME NON-ATPASE REGULATORY SUBUNIT 8"/>
    <property type="match status" value="1"/>
</dbReference>
<keyword evidence="2" id="KW-0647">Proteasome</keyword>
<organism evidence="4 5">
    <name type="scientific">Penicillium alfredii</name>
    <dbReference type="NCBI Taxonomy" id="1506179"/>
    <lineage>
        <taxon>Eukaryota</taxon>
        <taxon>Fungi</taxon>
        <taxon>Dikarya</taxon>
        <taxon>Ascomycota</taxon>
        <taxon>Pezizomycotina</taxon>
        <taxon>Eurotiomycetes</taxon>
        <taxon>Eurotiomycetidae</taxon>
        <taxon>Eurotiales</taxon>
        <taxon>Aspergillaceae</taxon>
        <taxon>Penicillium</taxon>
    </lineage>
</organism>
<dbReference type="GeneID" id="81390535"/>